<dbReference type="Gene3D" id="3.30.200.20">
    <property type="entry name" value="Phosphorylase Kinase, domain 1"/>
    <property type="match status" value="1"/>
</dbReference>
<feature type="domain" description="Aminoglycoside phosphotransferase" evidence="1">
    <location>
        <begin position="5"/>
        <end position="211"/>
    </location>
</feature>
<organism evidence="2 3">
    <name type="scientific">Actinomadura harenae</name>
    <dbReference type="NCBI Taxonomy" id="2483351"/>
    <lineage>
        <taxon>Bacteria</taxon>
        <taxon>Bacillati</taxon>
        <taxon>Actinomycetota</taxon>
        <taxon>Actinomycetes</taxon>
        <taxon>Streptosporangiales</taxon>
        <taxon>Thermomonosporaceae</taxon>
        <taxon>Actinomadura</taxon>
    </lineage>
</organism>
<dbReference type="InterPro" id="IPR011009">
    <property type="entry name" value="Kinase-like_dom_sf"/>
</dbReference>
<proteinExistence type="predicted"/>
<keyword evidence="3" id="KW-1185">Reference proteome</keyword>
<dbReference type="PANTHER" id="PTHR21310:SF15">
    <property type="entry name" value="AMINOGLYCOSIDE PHOSPHOTRANSFERASE DOMAIN-CONTAINING PROTEIN"/>
    <property type="match status" value="1"/>
</dbReference>
<protein>
    <submittedName>
        <fullName evidence="2">Aminoglycoside phosphotransferase</fullName>
    </submittedName>
</protein>
<dbReference type="EMBL" id="RFFG01000028">
    <property type="protein sequence ID" value="RMI43031.1"/>
    <property type="molecule type" value="Genomic_DNA"/>
</dbReference>
<name>A0A3M2M049_9ACTN</name>
<evidence type="ECO:0000259" key="1">
    <source>
        <dbReference type="Pfam" id="PF01636"/>
    </source>
</evidence>
<comment type="caution">
    <text evidence="2">The sequence shown here is derived from an EMBL/GenBank/DDBJ whole genome shotgun (WGS) entry which is preliminary data.</text>
</comment>
<accession>A0A3M2M049</accession>
<keyword evidence="2" id="KW-0808">Transferase</keyword>
<dbReference type="GO" id="GO:0016740">
    <property type="term" value="F:transferase activity"/>
    <property type="evidence" value="ECO:0007669"/>
    <property type="project" value="UniProtKB-KW"/>
</dbReference>
<dbReference type="InterPro" id="IPR002575">
    <property type="entry name" value="Aminoglycoside_PTrfase"/>
</dbReference>
<sequence length="252" mass="27208">MNDFDGGWDSRATLEDGWVVRVPRRPDVHPRLLAEIRLMPWLAPRLPLAVPVPELASSDPLIVRHRLVPGVPLESPDAGHGHALGLFLRALHDTDVHDATAHGLRDTRDEFADDLALFRDRVLPLLPDSARADGASLLDALDTGIADIVVHGDLGPEHVLVSDGRLSGVIDFGDAQAGDPALDLSWTLHGTPPAFAEALATAYGVTPDLRARGLLWHKLGPWYEVTRGLTTNDPAMRDAGLSAVLTRLALTH</sequence>
<dbReference type="PANTHER" id="PTHR21310">
    <property type="entry name" value="AMINOGLYCOSIDE PHOSPHOTRANSFERASE-RELATED-RELATED"/>
    <property type="match status" value="1"/>
</dbReference>
<gene>
    <name evidence="2" type="ORF">EBO15_17485</name>
</gene>
<dbReference type="Proteomes" id="UP000282674">
    <property type="component" value="Unassembled WGS sequence"/>
</dbReference>
<dbReference type="InterPro" id="IPR051678">
    <property type="entry name" value="AGP_Transferase"/>
</dbReference>
<evidence type="ECO:0000313" key="2">
    <source>
        <dbReference type="EMBL" id="RMI43031.1"/>
    </source>
</evidence>
<dbReference type="AlphaFoldDB" id="A0A3M2M049"/>
<dbReference type="Gene3D" id="3.90.1200.10">
    <property type="match status" value="1"/>
</dbReference>
<dbReference type="Pfam" id="PF01636">
    <property type="entry name" value="APH"/>
    <property type="match status" value="1"/>
</dbReference>
<reference evidence="2 3" key="1">
    <citation type="submission" date="2018-10" db="EMBL/GenBank/DDBJ databases">
        <title>Isolation from soil.</title>
        <authorList>
            <person name="Hu J."/>
        </authorList>
    </citation>
    <scope>NUCLEOTIDE SEQUENCE [LARGE SCALE GENOMIC DNA]</scope>
    <source>
        <strain evidence="2 3">NEAU-Ht49</strain>
    </source>
</reference>
<evidence type="ECO:0000313" key="3">
    <source>
        <dbReference type="Proteomes" id="UP000282674"/>
    </source>
</evidence>
<dbReference type="RefSeq" id="WP_122195461.1">
    <property type="nucleotide sequence ID" value="NZ_JBHSKC010000004.1"/>
</dbReference>
<dbReference type="SUPFAM" id="SSF56112">
    <property type="entry name" value="Protein kinase-like (PK-like)"/>
    <property type="match status" value="1"/>
</dbReference>
<dbReference type="OrthoDB" id="9797603at2"/>